<dbReference type="STRING" id="391735.Veis_1375"/>
<dbReference type="KEGG" id="vei:Veis_1375"/>
<dbReference type="SUPFAM" id="SSF52309">
    <property type="entry name" value="N-(deoxy)ribosyltransferase-like"/>
    <property type="match status" value="1"/>
</dbReference>
<evidence type="ECO:0000313" key="1">
    <source>
        <dbReference type="EMBL" id="ABM57139.1"/>
    </source>
</evidence>
<sequence>MKRIYISGPMSGGLPDLNFAAFHAEARRLHALGCEVVNPADINPVRGRGRPVALRRGGGRRELFSEPRRARGVADTEGPAIALSSNAAKLKNQ</sequence>
<dbReference type="RefSeq" id="WP_011809149.1">
    <property type="nucleotide sequence ID" value="NC_008786.1"/>
</dbReference>
<reference evidence="2" key="1">
    <citation type="submission" date="2006-12" db="EMBL/GenBank/DDBJ databases">
        <title>Complete sequence of chromosome 1 of Verminephrobacter eiseniae EF01-2.</title>
        <authorList>
            <person name="Copeland A."/>
            <person name="Lucas S."/>
            <person name="Lapidus A."/>
            <person name="Barry K."/>
            <person name="Detter J.C."/>
            <person name="Glavina del Rio T."/>
            <person name="Dalin E."/>
            <person name="Tice H."/>
            <person name="Pitluck S."/>
            <person name="Chertkov O."/>
            <person name="Brettin T."/>
            <person name="Bruce D."/>
            <person name="Han C."/>
            <person name="Tapia R."/>
            <person name="Gilna P."/>
            <person name="Schmutz J."/>
            <person name="Larimer F."/>
            <person name="Land M."/>
            <person name="Hauser L."/>
            <person name="Kyrpides N."/>
            <person name="Kim E."/>
            <person name="Stahl D."/>
            <person name="Richardson P."/>
        </authorList>
    </citation>
    <scope>NUCLEOTIDE SEQUENCE [LARGE SCALE GENOMIC DNA]</scope>
    <source>
        <strain evidence="2">EF01-2</strain>
    </source>
</reference>
<evidence type="ECO:0008006" key="3">
    <source>
        <dbReference type="Google" id="ProtNLM"/>
    </source>
</evidence>
<dbReference type="OrthoDB" id="2376767at2"/>
<evidence type="ECO:0000313" key="2">
    <source>
        <dbReference type="Proteomes" id="UP000000374"/>
    </source>
</evidence>
<dbReference type="Pfam" id="PF14359">
    <property type="entry name" value="DUF4406"/>
    <property type="match status" value="1"/>
</dbReference>
<accession>A1WHN2</accession>
<dbReference type="InterPro" id="IPR025518">
    <property type="entry name" value="DUF4406"/>
</dbReference>
<dbReference type="AlphaFoldDB" id="A1WHN2"/>
<name>A1WHN2_VEREI</name>
<dbReference type="HOGENOM" id="CLU_2398768_0_0_4"/>
<keyword evidence="2" id="KW-1185">Reference proteome</keyword>
<proteinExistence type="predicted"/>
<protein>
    <recommendedName>
        <fullName evidence="3">DUF4406 domain-containing protein</fullName>
    </recommendedName>
</protein>
<dbReference type="GeneID" id="76463398"/>
<dbReference type="Proteomes" id="UP000000374">
    <property type="component" value="Chromosome"/>
</dbReference>
<gene>
    <name evidence="1" type="ordered locus">Veis_1375</name>
</gene>
<organism evidence="1 2">
    <name type="scientific">Verminephrobacter eiseniae (strain EF01-2)</name>
    <dbReference type="NCBI Taxonomy" id="391735"/>
    <lineage>
        <taxon>Bacteria</taxon>
        <taxon>Pseudomonadati</taxon>
        <taxon>Pseudomonadota</taxon>
        <taxon>Betaproteobacteria</taxon>
        <taxon>Burkholderiales</taxon>
        <taxon>Comamonadaceae</taxon>
        <taxon>Verminephrobacter</taxon>
    </lineage>
</organism>
<dbReference type="EMBL" id="CP000542">
    <property type="protein sequence ID" value="ABM57139.1"/>
    <property type="molecule type" value="Genomic_DNA"/>
</dbReference>